<feature type="domain" description="GmrSD restriction endonucleases N-terminal" evidence="1">
    <location>
        <begin position="11"/>
        <end position="213"/>
    </location>
</feature>
<dbReference type="EMBL" id="MCBA01000001">
    <property type="protein sequence ID" value="RGP92410.1"/>
    <property type="molecule type" value="Genomic_DNA"/>
</dbReference>
<accession>A0A395U4H7</accession>
<proteinExistence type="predicted"/>
<dbReference type="PANTHER" id="PTHR35149">
    <property type="entry name" value="SLL5132 PROTEIN"/>
    <property type="match status" value="1"/>
</dbReference>
<evidence type="ECO:0000259" key="1">
    <source>
        <dbReference type="Pfam" id="PF03235"/>
    </source>
</evidence>
<evidence type="ECO:0008006" key="5">
    <source>
        <dbReference type="Google" id="ProtNLM"/>
    </source>
</evidence>
<dbReference type="AlphaFoldDB" id="A0A395U4H7"/>
<dbReference type="Pfam" id="PF03235">
    <property type="entry name" value="GmrSD_N"/>
    <property type="match status" value="1"/>
</dbReference>
<dbReference type="InterPro" id="IPR004919">
    <property type="entry name" value="GmrSD_N"/>
</dbReference>
<dbReference type="Pfam" id="PF07510">
    <property type="entry name" value="GmrSD_C"/>
    <property type="match status" value="1"/>
</dbReference>
<dbReference type="RefSeq" id="WP_118088819.1">
    <property type="nucleotide sequence ID" value="NZ_JACYRL010000124.1"/>
</dbReference>
<evidence type="ECO:0000313" key="3">
    <source>
        <dbReference type="EMBL" id="RGP92410.1"/>
    </source>
</evidence>
<gene>
    <name evidence="3" type="ORF">BC353_00040</name>
</gene>
<reference evidence="3 4" key="1">
    <citation type="journal article" date="2017" name="Emerg. Infect. Dis.">
        <title>Carbapenemase VCC-1-Producing Vibrio cholerae in Coastal Waters of Germany.</title>
        <authorList>
            <person name="Hammerl J.A."/>
            <person name="Jackel C."/>
            <person name="Bortolaia V."/>
            <person name="Schwartz K."/>
            <person name="Bier N."/>
            <person name="Hendriksen R.S."/>
            <person name="Guerra B."/>
            <person name="Strauch E."/>
        </authorList>
    </citation>
    <scope>NUCLEOTIDE SEQUENCE [LARGE SCALE GENOMIC DNA]</scope>
    <source>
        <strain evidence="3 4">VN-2825</strain>
    </source>
</reference>
<dbReference type="PANTHER" id="PTHR35149:SF1">
    <property type="entry name" value="DUF5655 DOMAIN-CONTAINING PROTEIN"/>
    <property type="match status" value="1"/>
</dbReference>
<evidence type="ECO:0000259" key="2">
    <source>
        <dbReference type="Pfam" id="PF07510"/>
    </source>
</evidence>
<feature type="domain" description="GmrSD restriction endonucleases C-terminal" evidence="2">
    <location>
        <begin position="528"/>
        <end position="651"/>
    </location>
</feature>
<sequence length="663" mass="77093">MSNELSSFSVRELMADQNRYCVPMYQRNYAWEEGEIHQLIQDVQDFGLGQHGNAKKTYYIGTLVVFNRSDKSFEVIDGQQRFTTLTLLAICLQRLAKAGEITVDMGWFKNPNLLFESRPRSSRTLDRLMQGVALHELNNEDCNLSLLNGYKLLEKRLLALGTKLNDFCICLFDQVQITRVPVPQDTDLNHYFEVMNSRGEQLEKHEVVKARLMDVLYRLEDKEERAASLNALTKVWDAAANMERYIQYGFTPFERHRIFGRNEWGQFKPSNFAELCQLLKNDSDKPKGTEHSDQEKKLAAILASTYQQPAKQSSNEPAPERFNSVINFSNFLLHVLRIWTGQDIPLDDKQLIKQFDEHVRPSAKHVQSFVFSLLKTKYLFDQYIIKREFSDGGDSWSLKRLHFYNEKSQSYINTFDQEAEGGYEGINRRILLLLSALHVSTPTQVYKHWLNGALNRLYQMEQVTAPAYLQQLEDLARQFVYGRFLNPSGGAEYYQMIFKAGDYPALNTKNPELLKRLKYGEIENNLVFNYLDYLIWCDATKEGRSADEVIQRFEFTFRSSVEHFSPQNPMEAYEPLDKQVLHRFGNLCLISHSKNSRLSNFQPDQKRGYFQAAIMDKSIDSLKLYRMIQLMESAGVWDEAQIAVHEQQMLRLLEDDSKQGTPL</sequence>
<evidence type="ECO:0000313" key="4">
    <source>
        <dbReference type="Proteomes" id="UP000266701"/>
    </source>
</evidence>
<dbReference type="Proteomes" id="UP000266701">
    <property type="component" value="Unassembled WGS sequence"/>
</dbReference>
<name>A0A395U4H7_VIBCL</name>
<organism evidence="3 4">
    <name type="scientific">Vibrio cholerae</name>
    <dbReference type="NCBI Taxonomy" id="666"/>
    <lineage>
        <taxon>Bacteria</taxon>
        <taxon>Pseudomonadati</taxon>
        <taxon>Pseudomonadota</taxon>
        <taxon>Gammaproteobacteria</taxon>
        <taxon>Vibrionales</taxon>
        <taxon>Vibrionaceae</taxon>
        <taxon>Vibrio</taxon>
    </lineage>
</organism>
<dbReference type="InterPro" id="IPR011089">
    <property type="entry name" value="GmrSD_C"/>
</dbReference>
<comment type="caution">
    <text evidence="3">The sequence shown here is derived from an EMBL/GenBank/DDBJ whole genome shotgun (WGS) entry which is preliminary data.</text>
</comment>
<protein>
    <recommendedName>
        <fullName evidence="5">DUF262 domain-containing protein</fullName>
    </recommendedName>
</protein>